<evidence type="ECO:0000313" key="2">
    <source>
        <dbReference type="Proteomes" id="UP000265618"/>
    </source>
</evidence>
<protein>
    <submittedName>
        <fullName evidence="1">Uncharacterized protein</fullName>
    </submittedName>
</protein>
<sequence>VTDALTVAAKPVVKDDGSKYISSMRRVAELRKLEGDAAYADRLRRDLSIDLGGDAEVEVFETAGWRDRKKEIEAMADQRQVLADKAKMSGPVDPYVAALKHVAVFRTGVTDVEVQQDM</sequence>
<reference evidence="1 2" key="1">
    <citation type="journal article" date="2018" name="PLoS ONE">
        <title>The draft genome of Kipferlia bialata reveals reductive genome evolution in fornicate parasites.</title>
        <authorList>
            <person name="Tanifuji G."/>
            <person name="Takabayashi S."/>
            <person name="Kume K."/>
            <person name="Takagi M."/>
            <person name="Nakayama T."/>
            <person name="Kamikawa R."/>
            <person name="Inagaki Y."/>
            <person name="Hashimoto T."/>
        </authorList>
    </citation>
    <scope>NUCLEOTIDE SEQUENCE [LARGE SCALE GENOMIC DNA]</scope>
    <source>
        <strain evidence="1">NY0173</strain>
    </source>
</reference>
<keyword evidence="2" id="KW-1185">Reference proteome</keyword>
<feature type="non-terminal residue" evidence="1">
    <location>
        <position position="118"/>
    </location>
</feature>
<proteinExistence type="predicted"/>
<gene>
    <name evidence="1" type="ORF">KIPB_013650</name>
</gene>
<feature type="non-terminal residue" evidence="1">
    <location>
        <position position="1"/>
    </location>
</feature>
<organism evidence="1 2">
    <name type="scientific">Kipferlia bialata</name>
    <dbReference type="NCBI Taxonomy" id="797122"/>
    <lineage>
        <taxon>Eukaryota</taxon>
        <taxon>Metamonada</taxon>
        <taxon>Carpediemonas-like organisms</taxon>
        <taxon>Kipferlia</taxon>
    </lineage>
</organism>
<dbReference type="AlphaFoldDB" id="A0A9K3D867"/>
<comment type="caution">
    <text evidence="1">The sequence shown here is derived from an EMBL/GenBank/DDBJ whole genome shotgun (WGS) entry which is preliminary data.</text>
</comment>
<dbReference type="EMBL" id="BDIP01006597">
    <property type="protein sequence ID" value="GIQ90744.1"/>
    <property type="molecule type" value="Genomic_DNA"/>
</dbReference>
<name>A0A9K3D867_9EUKA</name>
<dbReference type="Proteomes" id="UP000265618">
    <property type="component" value="Unassembled WGS sequence"/>
</dbReference>
<evidence type="ECO:0000313" key="1">
    <source>
        <dbReference type="EMBL" id="GIQ90744.1"/>
    </source>
</evidence>
<accession>A0A9K3D867</accession>